<dbReference type="InterPro" id="IPR008331">
    <property type="entry name" value="Ferritin_DPS_dom"/>
</dbReference>
<comment type="subcellular location">
    <subcellularLocation>
        <location evidence="7">Cytoplasm</location>
    </subcellularLocation>
</comment>
<comment type="function">
    <text evidence="7">Iron-storage protein.</text>
</comment>
<evidence type="ECO:0000313" key="9">
    <source>
        <dbReference type="EMBL" id="OPX18293.1"/>
    </source>
</evidence>
<reference evidence="10" key="1">
    <citation type="submission" date="2017-01" db="EMBL/GenBank/DDBJ databases">
        <title>Novel pathways for hydrocarbon cycling and metabolic interdependencies in hydrothermal sediment communities.</title>
        <authorList>
            <person name="Dombrowski N."/>
            <person name="Seitz K."/>
            <person name="Teske A."/>
            <person name="Baker B."/>
        </authorList>
    </citation>
    <scope>NUCLEOTIDE SEQUENCE [LARGE SCALE GENOMIC DNA]</scope>
</reference>
<dbReference type="GO" id="GO:0006879">
    <property type="term" value="P:intracellular iron ion homeostasis"/>
    <property type="evidence" value="ECO:0007669"/>
    <property type="project" value="UniProtKB-KW"/>
</dbReference>
<feature type="binding site" evidence="6">
    <location>
        <position position="17"/>
    </location>
    <ligand>
        <name>Fe cation</name>
        <dbReference type="ChEBI" id="CHEBI:24875"/>
        <label>1</label>
    </ligand>
</feature>
<dbReference type="SUPFAM" id="SSF47240">
    <property type="entry name" value="Ferritin-like"/>
    <property type="match status" value="1"/>
</dbReference>
<evidence type="ECO:0000256" key="7">
    <source>
        <dbReference type="RuleBase" id="RU361145"/>
    </source>
</evidence>
<dbReference type="GO" id="GO:0006826">
    <property type="term" value="P:iron ion transport"/>
    <property type="evidence" value="ECO:0007669"/>
    <property type="project" value="InterPro"/>
</dbReference>
<dbReference type="EMBL" id="MUKB01000025">
    <property type="protein sequence ID" value="OPX18293.1"/>
    <property type="molecule type" value="Genomic_DNA"/>
</dbReference>
<dbReference type="GO" id="GO:0005829">
    <property type="term" value="C:cytosol"/>
    <property type="evidence" value="ECO:0007669"/>
    <property type="project" value="TreeGrafter"/>
</dbReference>
<sequence>MIKENIKDALNKQINAELYSAYLYLSMSAYFSSINLKGFASWMRVQAREEFGHAMKFFDYLQERGGRVKLTAIQEPPSDWEFPLQLFEQVYEHEQKVTAMIDELVNIAQSEKDHATNNFLQWFVAEQVEEESSADEIVQRLKLIKDTKSGLFMLDQKLGQRPAK</sequence>
<dbReference type="PANTHER" id="PTHR11431:SF127">
    <property type="entry name" value="BACTERIAL NON-HEME FERRITIN"/>
    <property type="match status" value="1"/>
</dbReference>
<dbReference type="EC" id="1.16.3.2" evidence="7"/>
<evidence type="ECO:0000256" key="3">
    <source>
        <dbReference type="ARBA" id="ARBA00022723"/>
    </source>
</evidence>
<comment type="similarity">
    <text evidence="1 7">Belongs to the ferritin family. Prokaryotic subfamily.</text>
</comment>
<dbReference type="InterPro" id="IPR009078">
    <property type="entry name" value="Ferritin-like_SF"/>
</dbReference>
<evidence type="ECO:0000256" key="4">
    <source>
        <dbReference type="ARBA" id="ARBA00023002"/>
    </source>
</evidence>
<dbReference type="InterPro" id="IPR012347">
    <property type="entry name" value="Ferritin-like"/>
</dbReference>
<evidence type="ECO:0000256" key="2">
    <source>
        <dbReference type="ARBA" id="ARBA00022434"/>
    </source>
</evidence>
<dbReference type="InterPro" id="IPR041719">
    <property type="entry name" value="Ferritin_prok"/>
</dbReference>
<keyword evidence="2 7" id="KW-0409">Iron storage</keyword>
<evidence type="ECO:0000256" key="1">
    <source>
        <dbReference type="ARBA" id="ARBA00006950"/>
    </source>
</evidence>
<dbReference type="FunFam" id="1.20.1260.10:FF:000001">
    <property type="entry name" value="Non-heme ferritin"/>
    <property type="match status" value="1"/>
</dbReference>
<dbReference type="Proteomes" id="UP000191663">
    <property type="component" value="Unassembled WGS sequence"/>
</dbReference>
<keyword evidence="3 6" id="KW-0479">Metal-binding</keyword>
<dbReference type="PANTHER" id="PTHR11431">
    <property type="entry name" value="FERRITIN"/>
    <property type="match status" value="1"/>
</dbReference>
<dbReference type="CDD" id="cd01055">
    <property type="entry name" value="Nonheme_Ferritin"/>
    <property type="match status" value="1"/>
</dbReference>
<dbReference type="GO" id="GO:0008198">
    <property type="term" value="F:ferrous iron binding"/>
    <property type="evidence" value="ECO:0007669"/>
    <property type="project" value="TreeGrafter"/>
</dbReference>
<accession>A0A1V4QFZ3</accession>
<dbReference type="Gene3D" id="1.20.1260.10">
    <property type="match status" value="1"/>
</dbReference>
<keyword evidence="7" id="KW-0963">Cytoplasm</keyword>
<dbReference type="Pfam" id="PF00210">
    <property type="entry name" value="Ferritin"/>
    <property type="match status" value="1"/>
</dbReference>
<dbReference type="PROSITE" id="PS50905">
    <property type="entry name" value="FERRITIN_LIKE"/>
    <property type="match status" value="1"/>
</dbReference>
<evidence type="ECO:0000256" key="5">
    <source>
        <dbReference type="ARBA" id="ARBA00023004"/>
    </source>
</evidence>
<feature type="binding site" evidence="6">
    <location>
        <position position="53"/>
    </location>
    <ligand>
        <name>Fe cation</name>
        <dbReference type="ChEBI" id="CHEBI:24875"/>
        <label>1</label>
    </ligand>
</feature>
<name>A0A1V4QFZ3_UNCW3</name>
<keyword evidence="4" id="KW-0560">Oxidoreductase</keyword>
<feature type="binding site" evidence="6">
    <location>
        <position position="94"/>
    </location>
    <ligand>
        <name>Fe cation</name>
        <dbReference type="ChEBI" id="CHEBI:24875"/>
        <label>1</label>
    </ligand>
</feature>
<comment type="caution">
    <text evidence="9">The sequence shown here is derived from an EMBL/GenBank/DDBJ whole genome shotgun (WGS) entry which is preliminary data.</text>
</comment>
<proteinExistence type="inferred from homology"/>
<comment type="catalytic activity">
    <reaction evidence="7">
        <text>4 Fe(2+) + O2 + 6 H2O = 4 iron(III) oxide-hydroxide + 12 H(+)</text>
        <dbReference type="Rhea" id="RHEA:11972"/>
        <dbReference type="ChEBI" id="CHEBI:15377"/>
        <dbReference type="ChEBI" id="CHEBI:15378"/>
        <dbReference type="ChEBI" id="CHEBI:15379"/>
        <dbReference type="ChEBI" id="CHEBI:29033"/>
        <dbReference type="ChEBI" id="CHEBI:78619"/>
        <dbReference type="EC" id="1.16.3.2"/>
    </reaction>
</comment>
<feature type="binding site" evidence="6">
    <location>
        <position position="127"/>
    </location>
    <ligand>
        <name>Fe cation</name>
        <dbReference type="ChEBI" id="CHEBI:24875"/>
        <label>1</label>
    </ligand>
</feature>
<feature type="binding site" evidence="6">
    <location>
        <position position="50"/>
    </location>
    <ligand>
        <name>Fe cation</name>
        <dbReference type="ChEBI" id="CHEBI:24875"/>
        <label>1</label>
    </ligand>
</feature>
<dbReference type="InterPro" id="IPR001519">
    <property type="entry name" value="Ferritin"/>
</dbReference>
<feature type="domain" description="Ferritin-like diiron" evidence="8">
    <location>
        <begin position="1"/>
        <end position="145"/>
    </location>
</feature>
<dbReference type="GO" id="GO:0042802">
    <property type="term" value="F:identical protein binding"/>
    <property type="evidence" value="ECO:0007669"/>
    <property type="project" value="UniProtKB-ARBA"/>
</dbReference>
<organism evidence="9 10">
    <name type="scientific">candidate division WOR-3 bacterium 4484_100</name>
    <dbReference type="NCBI Taxonomy" id="1936077"/>
    <lineage>
        <taxon>Bacteria</taxon>
        <taxon>Bacteria division WOR-3</taxon>
    </lineage>
</organism>
<dbReference type="GO" id="GO:0008199">
    <property type="term" value="F:ferric iron binding"/>
    <property type="evidence" value="ECO:0007669"/>
    <property type="project" value="InterPro"/>
</dbReference>
<dbReference type="GO" id="GO:0004322">
    <property type="term" value="F:ferroxidase activity"/>
    <property type="evidence" value="ECO:0007669"/>
    <property type="project" value="TreeGrafter"/>
</dbReference>
<evidence type="ECO:0000313" key="10">
    <source>
        <dbReference type="Proteomes" id="UP000191663"/>
    </source>
</evidence>
<evidence type="ECO:0000256" key="6">
    <source>
        <dbReference type="PIRSR" id="PIRSR601519-1"/>
    </source>
</evidence>
<dbReference type="InterPro" id="IPR009040">
    <property type="entry name" value="Ferritin-like_diiron"/>
</dbReference>
<dbReference type="AlphaFoldDB" id="A0A1V4QFZ3"/>
<keyword evidence="5 6" id="KW-0408">Iron</keyword>
<protein>
    <recommendedName>
        <fullName evidence="7">Ferritin</fullName>
        <ecNumber evidence="7">1.16.3.2</ecNumber>
    </recommendedName>
</protein>
<evidence type="ECO:0000259" key="8">
    <source>
        <dbReference type="PROSITE" id="PS50905"/>
    </source>
</evidence>
<gene>
    <name evidence="9" type="ORF">BXT86_01960</name>
</gene>